<evidence type="ECO:0000259" key="6">
    <source>
        <dbReference type="PROSITE" id="PS50262"/>
    </source>
</evidence>
<dbReference type="EMBL" id="CAJNON010000137">
    <property type="protein sequence ID" value="CAF1018887.1"/>
    <property type="molecule type" value="Genomic_DNA"/>
</dbReference>
<keyword evidence="4 5" id="KW-0472">Membrane</keyword>
<feature type="transmembrane region" description="Helical" evidence="5">
    <location>
        <begin position="223"/>
        <end position="245"/>
    </location>
</feature>
<evidence type="ECO:0000256" key="3">
    <source>
        <dbReference type="ARBA" id="ARBA00022989"/>
    </source>
</evidence>
<evidence type="ECO:0000256" key="2">
    <source>
        <dbReference type="ARBA" id="ARBA00022692"/>
    </source>
</evidence>
<gene>
    <name evidence="8" type="ORF">OKA104_LOCUS6856</name>
    <name evidence="7" type="ORF">VCS650_LOCUS15680</name>
</gene>
<feature type="domain" description="G-protein coupled receptors family 1 profile" evidence="6">
    <location>
        <begin position="38"/>
        <end position="278"/>
    </location>
</feature>
<evidence type="ECO:0000256" key="4">
    <source>
        <dbReference type="ARBA" id="ARBA00023136"/>
    </source>
</evidence>
<feature type="transmembrane region" description="Helical" evidence="5">
    <location>
        <begin position="265"/>
        <end position="286"/>
    </location>
</feature>
<dbReference type="PROSITE" id="PS50262">
    <property type="entry name" value="G_PROTEIN_RECEP_F1_2"/>
    <property type="match status" value="1"/>
</dbReference>
<dbReference type="AlphaFoldDB" id="A0A814I557"/>
<dbReference type="SUPFAM" id="SSF81321">
    <property type="entry name" value="Family A G protein-coupled receptor-like"/>
    <property type="match status" value="1"/>
</dbReference>
<proteinExistence type="predicted"/>
<dbReference type="OrthoDB" id="9987718at2759"/>
<dbReference type="Proteomes" id="UP000663881">
    <property type="component" value="Unassembled WGS sequence"/>
</dbReference>
<organism evidence="7 9">
    <name type="scientific">Adineta steineri</name>
    <dbReference type="NCBI Taxonomy" id="433720"/>
    <lineage>
        <taxon>Eukaryota</taxon>
        <taxon>Metazoa</taxon>
        <taxon>Spiralia</taxon>
        <taxon>Gnathifera</taxon>
        <taxon>Rotifera</taxon>
        <taxon>Eurotatoria</taxon>
        <taxon>Bdelloidea</taxon>
        <taxon>Adinetida</taxon>
        <taxon>Adinetidae</taxon>
        <taxon>Adineta</taxon>
    </lineage>
</organism>
<feature type="transmembrane region" description="Helical" evidence="5">
    <location>
        <begin position="62"/>
        <end position="82"/>
    </location>
</feature>
<feature type="transmembrane region" description="Helical" evidence="5">
    <location>
        <begin position="139"/>
        <end position="159"/>
    </location>
</feature>
<accession>A0A814I557</accession>
<dbReference type="GO" id="GO:0016020">
    <property type="term" value="C:membrane"/>
    <property type="evidence" value="ECO:0007669"/>
    <property type="project" value="UniProtKB-SubCell"/>
</dbReference>
<keyword evidence="2 5" id="KW-0812">Transmembrane</keyword>
<feature type="transmembrane region" description="Helical" evidence="5">
    <location>
        <begin position="179"/>
        <end position="202"/>
    </location>
</feature>
<evidence type="ECO:0000313" key="8">
    <source>
        <dbReference type="EMBL" id="CAF3605709.1"/>
    </source>
</evidence>
<evidence type="ECO:0000313" key="9">
    <source>
        <dbReference type="Proteomes" id="UP000663891"/>
    </source>
</evidence>
<evidence type="ECO:0000256" key="5">
    <source>
        <dbReference type="SAM" id="Phobius"/>
    </source>
</evidence>
<protein>
    <recommendedName>
        <fullName evidence="6">G-protein coupled receptors family 1 profile domain-containing protein</fullName>
    </recommendedName>
</protein>
<reference evidence="7" key="1">
    <citation type="submission" date="2021-02" db="EMBL/GenBank/DDBJ databases">
        <authorList>
            <person name="Nowell W R."/>
        </authorList>
    </citation>
    <scope>NUCLEOTIDE SEQUENCE</scope>
</reference>
<sequence length="318" mass="36488">MYPFLIAETNLTVNDTIGPLFTLGPTLVITTSLGVVIGTIFSILCIINYVTQPSLRTHNTYIFYFMLIYCLISSFISVPIFLMGYYLNLFQNSISLCQTSTIHYLTINIGMVTSLAYASVERHYLIFRKNGLLTWTRQLFPAICILIYSYIVAILFTLIPTCTYTPCLGCHTTELKYMVPWLTISFFLPQLVMIISTVYLIIRLYQQRANFNKRPEWSVLQKIVAQMTVYVIWSCLYYCPVSFYNLSLIIDPSKYSPDLKTVMNIVNTVIVQSYPILTFISMLLCTRRKQAQQKKKDSALKLNNLSTITPVPANETQN</sequence>
<evidence type="ECO:0000256" key="1">
    <source>
        <dbReference type="ARBA" id="ARBA00004370"/>
    </source>
</evidence>
<dbReference type="EMBL" id="CAJOAY010000257">
    <property type="protein sequence ID" value="CAF3605709.1"/>
    <property type="molecule type" value="Genomic_DNA"/>
</dbReference>
<dbReference type="InterPro" id="IPR017452">
    <property type="entry name" value="GPCR_Rhodpsn_7TM"/>
</dbReference>
<feature type="transmembrane region" description="Helical" evidence="5">
    <location>
        <begin position="102"/>
        <end position="118"/>
    </location>
</feature>
<evidence type="ECO:0000313" key="7">
    <source>
        <dbReference type="EMBL" id="CAF1018887.1"/>
    </source>
</evidence>
<dbReference type="Gene3D" id="1.20.1070.10">
    <property type="entry name" value="Rhodopsin 7-helix transmembrane proteins"/>
    <property type="match status" value="1"/>
</dbReference>
<dbReference type="CDD" id="cd00637">
    <property type="entry name" value="7tm_classA_rhodopsin-like"/>
    <property type="match status" value="1"/>
</dbReference>
<comment type="subcellular location">
    <subcellularLocation>
        <location evidence="1">Membrane</location>
    </subcellularLocation>
</comment>
<comment type="caution">
    <text evidence="7">The sequence shown here is derived from an EMBL/GenBank/DDBJ whole genome shotgun (WGS) entry which is preliminary data.</text>
</comment>
<keyword evidence="3 5" id="KW-1133">Transmembrane helix</keyword>
<name>A0A814I557_9BILA</name>
<feature type="transmembrane region" description="Helical" evidence="5">
    <location>
        <begin position="27"/>
        <end position="50"/>
    </location>
</feature>
<dbReference type="Proteomes" id="UP000663891">
    <property type="component" value="Unassembled WGS sequence"/>
</dbReference>